<keyword evidence="8" id="KW-0862">Zinc</keyword>
<evidence type="ECO:0000256" key="3">
    <source>
        <dbReference type="ARBA" id="ARBA00013308"/>
    </source>
</evidence>
<feature type="domain" description="BRCT" evidence="14">
    <location>
        <begin position="293"/>
        <end position="370"/>
    </location>
</feature>
<dbReference type="Pfam" id="PF03119">
    <property type="entry name" value="DNA_ligase_ZBD"/>
    <property type="match status" value="1"/>
</dbReference>
<dbReference type="GO" id="GO:0006281">
    <property type="term" value="P:DNA repair"/>
    <property type="evidence" value="ECO:0007669"/>
    <property type="project" value="UniProtKB-KW"/>
</dbReference>
<dbReference type="InterPro" id="IPR036420">
    <property type="entry name" value="BRCT_dom_sf"/>
</dbReference>
<sequence>LGVVGKAPRGAIAYKFPLKQATTIVEDIRIQVGRTGAVTPVAYLKPVEVGGVTISRATLHNEDEIKRLGVKIGDTVVVGRAGDVIPDVVRVLPELRTGREREFRFPKKCPACQKELIKPEGKAVWRCPNPKCFARQREYFYHFVRAFDIIGLGPKIIDKLIDAGLVSDPADLFKLEVGDILSLERLAEKSAQNLISAIQSKKKILLSRFIYALGIKNVGEETAQDLTQYFGSMEKFQGSTLEELQKIRDIGPVVAESIHQWFQEKRNLKFLEKLKKSGVTIIYFEGRVRPGRLQGKTFVLTGSLETMTREEAKEKIRLLGGEISESISKKTDFLVAGKEPGTKYEKAKKLGIKRLKEQEFLKLIKETKED</sequence>
<comment type="similarity">
    <text evidence="13">Belongs to the NAD-dependent DNA ligase family. LigA subfamily.</text>
</comment>
<evidence type="ECO:0000256" key="9">
    <source>
        <dbReference type="ARBA" id="ARBA00022842"/>
    </source>
</evidence>
<dbReference type="SMART" id="SM00292">
    <property type="entry name" value="BRCT"/>
    <property type="match status" value="1"/>
</dbReference>
<dbReference type="Pfam" id="PF03120">
    <property type="entry name" value="OB_DNA_ligase"/>
    <property type="match status" value="1"/>
</dbReference>
<dbReference type="Gene3D" id="1.10.150.20">
    <property type="entry name" value="5' to 3' exonuclease, C-terminal subdomain"/>
    <property type="match status" value="2"/>
</dbReference>
<dbReference type="EC" id="6.5.1.2" evidence="2"/>
<evidence type="ECO:0000256" key="10">
    <source>
        <dbReference type="ARBA" id="ARBA00023027"/>
    </source>
</evidence>
<keyword evidence="10" id="KW-0520">NAD</keyword>
<accession>A0A2H0TIK8</accession>
<dbReference type="Gene3D" id="3.40.50.10190">
    <property type="entry name" value="BRCT domain"/>
    <property type="match status" value="1"/>
</dbReference>
<dbReference type="Pfam" id="PF12826">
    <property type="entry name" value="HHH_2"/>
    <property type="match status" value="1"/>
</dbReference>
<comment type="cofactor">
    <cofactor evidence="1">
        <name>Mg(2+)</name>
        <dbReference type="ChEBI" id="CHEBI:18420"/>
    </cofactor>
</comment>
<dbReference type="SMART" id="SM00532">
    <property type="entry name" value="LIGANc"/>
    <property type="match status" value="1"/>
</dbReference>
<evidence type="ECO:0000256" key="6">
    <source>
        <dbReference type="ARBA" id="ARBA00022723"/>
    </source>
</evidence>
<dbReference type="InterPro" id="IPR004150">
    <property type="entry name" value="NAD_DNA_ligase_OB"/>
</dbReference>
<dbReference type="EMBL" id="PFCK01000084">
    <property type="protein sequence ID" value="PIR71386.1"/>
    <property type="molecule type" value="Genomic_DNA"/>
</dbReference>
<evidence type="ECO:0000256" key="7">
    <source>
        <dbReference type="ARBA" id="ARBA00022763"/>
    </source>
</evidence>
<dbReference type="SUPFAM" id="SSF52113">
    <property type="entry name" value="BRCT domain"/>
    <property type="match status" value="1"/>
</dbReference>
<dbReference type="SMART" id="SM00278">
    <property type="entry name" value="HhH1"/>
    <property type="match status" value="4"/>
</dbReference>
<evidence type="ECO:0000256" key="8">
    <source>
        <dbReference type="ARBA" id="ARBA00022833"/>
    </source>
</evidence>
<dbReference type="Pfam" id="PF00533">
    <property type="entry name" value="BRCT"/>
    <property type="match status" value="1"/>
</dbReference>
<dbReference type="InterPro" id="IPR010994">
    <property type="entry name" value="RuvA_2-like"/>
</dbReference>
<dbReference type="GO" id="GO:0003677">
    <property type="term" value="F:DNA binding"/>
    <property type="evidence" value="ECO:0007669"/>
    <property type="project" value="InterPro"/>
</dbReference>
<dbReference type="InterPro" id="IPR041663">
    <property type="entry name" value="DisA/LigA_HHH"/>
</dbReference>
<evidence type="ECO:0000313" key="16">
    <source>
        <dbReference type="Proteomes" id="UP000228909"/>
    </source>
</evidence>
<keyword evidence="7" id="KW-0227">DNA damage</keyword>
<dbReference type="AlphaFoldDB" id="A0A2H0TIK8"/>
<evidence type="ECO:0000256" key="12">
    <source>
        <dbReference type="ARBA" id="ARBA00034005"/>
    </source>
</evidence>
<evidence type="ECO:0000256" key="11">
    <source>
        <dbReference type="ARBA" id="ARBA00023204"/>
    </source>
</evidence>
<protein>
    <recommendedName>
        <fullName evidence="3">DNA ligase</fullName>
        <ecNumber evidence="2">6.5.1.2</ecNumber>
    </recommendedName>
</protein>
<dbReference type="Proteomes" id="UP000228909">
    <property type="component" value="Unassembled WGS sequence"/>
</dbReference>
<evidence type="ECO:0000256" key="1">
    <source>
        <dbReference type="ARBA" id="ARBA00001946"/>
    </source>
</evidence>
<reference evidence="16" key="1">
    <citation type="submission" date="2017-09" db="EMBL/GenBank/DDBJ databases">
        <title>Depth-based differentiation of microbial function through sediment-hosted aquifers and enrichment of novel symbionts in the deep terrestrial subsurface.</title>
        <authorList>
            <person name="Probst A.J."/>
            <person name="Ladd B."/>
            <person name="Jarett J.K."/>
            <person name="Geller-Mcgrath D.E."/>
            <person name="Sieber C.M.K."/>
            <person name="Emerson J.B."/>
            <person name="Anantharaman K."/>
            <person name="Thomas B.C."/>
            <person name="Malmstrom R."/>
            <person name="Stieglmeier M."/>
            <person name="Klingl A."/>
            <person name="Woyke T."/>
            <person name="Ryan C.M."/>
            <person name="Banfield J.F."/>
        </authorList>
    </citation>
    <scope>NUCLEOTIDE SEQUENCE [LARGE SCALE GENOMIC DNA]</scope>
</reference>
<dbReference type="InterPro" id="IPR012340">
    <property type="entry name" value="NA-bd_OB-fold"/>
</dbReference>
<evidence type="ECO:0000256" key="4">
    <source>
        <dbReference type="ARBA" id="ARBA00022598"/>
    </source>
</evidence>
<dbReference type="PROSITE" id="PS01056">
    <property type="entry name" value="DNA_LIGASE_N2"/>
    <property type="match status" value="1"/>
</dbReference>
<name>A0A2H0TIK8_9BACT</name>
<keyword evidence="11" id="KW-0234">DNA repair</keyword>
<dbReference type="GO" id="GO:0003911">
    <property type="term" value="F:DNA ligase (NAD+) activity"/>
    <property type="evidence" value="ECO:0007669"/>
    <property type="project" value="UniProtKB-EC"/>
</dbReference>
<evidence type="ECO:0000256" key="2">
    <source>
        <dbReference type="ARBA" id="ARBA00012722"/>
    </source>
</evidence>
<dbReference type="InterPro" id="IPR033136">
    <property type="entry name" value="DNA_ligase_CS"/>
</dbReference>
<dbReference type="SUPFAM" id="SSF50249">
    <property type="entry name" value="Nucleic acid-binding proteins"/>
    <property type="match status" value="1"/>
</dbReference>
<evidence type="ECO:0000256" key="5">
    <source>
        <dbReference type="ARBA" id="ARBA00022705"/>
    </source>
</evidence>
<evidence type="ECO:0000259" key="14">
    <source>
        <dbReference type="PROSITE" id="PS50172"/>
    </source>
</evidence>
<organism evidence="15 16">
    <name type="scientific">Candidatus Nealsonbacteria bacterium CG10_big_fil_rev_8_21_14_0_10_37_25</name>
    <dbReference type="NCBI Taxonomy" id="1974711"/>
    <lineage>
        <taxon>Bacteria</taxon>
        <taxon>Candidatus Nealsoniibacteriota</taxon>
    </lineage>
</organism>
<dbReference type="CDD" id="cd17748">
    <property type="entry name" value="BRCT_DNA_ligase_like"/>
    <property type="match status" value="1"/>
</dbReference>
<feature type="non-terminal residue" evidence="15">
    <location>
        <position position="1"/>
    </location>
</feature>
<dbReference type="SUPFAM" id="SSF47781">
    <property type="entry name" value="RuvA domain 2-like"/>
    <property type="match status" value="1"/>
</dbReference>
<evidence type="ECO:0000313" key="15">
    <source>
        <dbReference type="EMBL" id="PIR71386.1"/>
    </source>
</evidence>
<dbReference type="GO" id="GO:0046872">
    <property type="term" value="F:metal ion binding"/>
    <property type="evidence" value="ECO:0007669"/>
    <property type="project" value="UniProtKB-KW"/>
</dbReference>
<dbReference type="NCBIfam" id="NF005932">
    <property type="entry name" value="PRK07956.1"/>
    <property type="match status" value="1"/>
</dbReference>
<keyword evidence="4 15" id="KW-0436">Ligase</keyword>
<dbReference type="InterPro" id="IPR001357">
    <property type="entry name" value="BRCT_dom"/>
</dbReference>
<dbReference type="InterPro" id="IPR003583">
    <property type="entry name" value="Hlx-hairpin-Hlx_DNA-bd_motif"/>
</dbReference>
<dbReference type="InterPro" id="IPR013840">
    <property type="entry name" value="DNAligase_N"/>
</dbReference>
<keyword evidence="6" id="KW-0479">Metal-binding</keyword>
<dbReference type="Gene3D" id="2.40.50.140">
    <property type="entry name" value="Nucleic acid-binding proteins"/>
    <property type="match status" value="1"/>
</dbReference>
<dbReference type="FunFam" id="2.40.50.140:FF:000012">
    <property type="entry name" value="DNA ligase"/>
    <property type="match status" value="1"/>
</dbReference>
<dbReference type="Gene3D" id="6.20.10.30">
    <property type="match status" value="1"/>
</dbReference>
<keyword evidence="9" id="KW-0460">Magnesium</keyword>
<comment type="catalytic activity">
    <reaction evidence="12">
        <text>NAD(+) + (deoxyribonucleotide)n-3'-hydroxyl + 5'-phospho-(deoxyribonucleotide)m = (deoxyribonucleotide)n+m + AMP + beta-nicotinamide D-nucleotide.</text>
        <dbReference type="EC" id="6.5.1.2"/>
    </reaction>
</comment>
<dbReference type="GO" id="GO:0006260">
    <property type="term" value="P:DNA replication"/>
    <property type="evidence" value="ECO:0007669"/>
    <property type="project" value="UniProtKB-KW"/>
</dbReference>
<dbReference type="PROSITE" id="PS50172">
    <property type="entry name" value="BRCT"/>
    <property type="match status" value="1"/>
</dbReference>
<keyword evidence="5" id="KW-0235">DNA replication</keyword>
<proteinExistence type="inferred from homology"/>
<dbReference type="FunFam" id="1.10.150.20:FF:000006">
    <property type="entry name" value="DNA ligase"/>
    <property type="match status" value="1"/>
</dbReference>
<evidence type="ECO:0000256" key="13">
    <source>
        <dbReference type="ARBA" id="ARBA00060881"/>
    </source>
</evidence>
<dbReference type="InterPro" id="IPR004149">
    <property type="entry name" value="Znf_DNAligase_C4"/>
</dbReference>
<comment type="caution">
    <text evidence="15">The sequence shown here is derived from an EMBL/GenBank/DDBJ whole genome shotgun (WGS) entry which is preliminary data.</text>
</comment>
<gene>
    <name evidence="15" type="ORF">COU43_02985</name>
</gene>
<dbReference type="Pfam" id="PF14520">
    <property type="entry name" value="HHH_5"/>
    <property type="match status" value="1"/>
</dbReference>